<protein>
    <submittedName>
        <fullName evidence="2">Uncharacterized protein</fullName>
    </submittedName>
</protein>
<sequence length="528" mass="56648">MMMMNFGMVFLMTMLMGGVSDVLDVIPSDEYWRIKNVQVSEASLLEELAPPPAAGDISKLVDDLGEGDAKVRDAAAAKIRAMGAGVIPQLQKATEADNPETAARARKLIADIQNGGKAQQVRKLMAIRTAGEKKLKGLLPRLTELTQSKEMFIADYAAAAVAAIEGKPYTRSAVANGDSAWKMPADVRAVMHLSIRGQRVATMDDLKNLPNFNMMFGNQKKDPEQVKQALDQMMRKIVEIADQAGNIRIEGVTMGLSGDIGNKVGYVVLMIDGQYDRVAVANLLASLSGGKGRAVGGIDVIDLEREFSLMFPSDRQLVLVGGPNEAPKPLEAIADAFKGNQSPLKQSPEMVKLLATVDMKQPVWGAMHVTNTYRQAPLFAGLDTLTLSGTNEANVMKFRFDASGNEAGVREAVGMVNNGIGQMKGMFQQLKQMPAEEMGGMKELMETGVKLVESLKVNIDATDAKKASMSGELDAPPQSLMATTFGIFFSARQVGGPQEQVAPPVVERAEAEAPRPVPPAPVPAPAPR</sequence>
<dbReference type="Gene3D" id="1.25.10.10">
    <property type="entry name" value="Leucine-rich Repeat Variant"/>
    <property type="match status" value="1"/>
</dbReference>
<name>A0A7M2X3M6_9BACT</name>
<feature type="compositionally biased region" description="Pro residues" evidence="1">
    <location>
        <begin position="515"/>
        <end position="528"/>
    </location>
</feature>
<evidence type="ECO:0000313" key="3">
    <source>
        <dbReference type="Proteomes" id="UP000593765"/>
    </source>
</evidence>
<dbReference type="EMBL" id="CP063458">
    <property type="protein sequence ID" value="QOV92274.1"/>
    <property type="molecule type" value="Genomic_DNA"/>
</dbReference>
<organism evidence="2 3">
    <name type="scientific">Humisphaera borealis</name>
    <dbReference type="NCBI Taxonomy" id="2807512"/>
    <lineage>
        <taxon>Bacteria</taxon>
        <taxon>Pseudomonadati</taxon>
        <taxon>Planctomycetota</taxon>
        <taxon>Phycisphaerae</taxon>
        <taxon>Tepidisphaerales</taxon>
        <taxon>Tepidisphaeraceae</taxon>
        <taxon>Humisphaera</taxon>
    </lineage>
</organism>
<proteinExistence type="predicted"/>
<dbReference type="AlphaFoldDB" id="A0A7M2X3M6"/>
<dbReference type="InterPro" id="IPR011989">
    <property type="entry name" value="ARM-like"/>
</dbReference>
<dbReference type="InterPro" id="IPR016024">
    <property type="entry name" value="ARM-type_fold"/>
</dbReference>
<feature type="region of interest" description="Disordered" evidence="1">
    <location>
        <begin position="497"/>
        <end position="528"/>
    </location>
</feature>
<accession>A0A7M2X3M6</accession>
<dbReference type="Proteomes" id="UP000593765">
    <property type="component" value="Chromosome"/>
</dbReference>
<evidence type="ECO:0000256" key="1">
    <source>
        <dbReference type="SAM" id="MobiDB-lite"/>
    </source>
</evidence>
<dbReference type="RefSeq" id="WP_206295608.1">
    <property type="nucleotide sequence ID" value="NZ_CP063458.1"/>
</dbReference>
<dbReference type="SUPFAM" id="SSF48371">
    <property type="entry name" value="ARM repeat"/>
    <property type="match status" value="1"/>
</dbReference>
<gene>
    <name evidence="2" type="ORF">IPV69_13315</name>
</gene>
<dbReference type="KEGG" id="hbs:IPV69_13315"/>
<evidence type="ECO:0000313" key="2">
    <source>
        <dbReference type="EMBL" id="QOV92274.1"/>
    </source>
</evidence>
<reference evidence="2 3" key="1">
    <citation type="submission" date="2020-10" db="EMBL/GenBank/DDBJ databases">
        <title>Wide distribution of Phycisphaera-like planctomycetes from WD2101 soil group in peatlands and genome analysis of the first cultivated representative.</title>
        <authorList>
            <person name="Dedysh S.N."/>
            <person name="Beletsky A.V."/>
            <person name="Ivanova A."/>
            <person name="Kulichevskaya I.S."/>
            <person name="Suzina N.E."/>
            <person name="Philippov D.A."/>
            <person name="Rakitin A.L."/>
            <person name="Mardanov A.V."/>
            <person name="Ravin N.V."/>
        </authorList>
    </citation>
    <scope>NUCLEOTIDE SEQUENCE [LARGE SCALE GENOMIC DNA]</scope>
    <source>
        <strain evidence="2 3">M1803</strain>
    </source>
</reference>
<keyword evidence="3" id="KW-1185">Reference proteome</keyword>